<feature type="compositionally biased region" description="Polar residues" evidence="2">
    <location>
        <begin position="554"/>
        <end position="565"/>
    </location>
</feature>
<dbReference type="Proteomes" id="UP000799779">
    <property type="component" value="Unassembled WGS sequence"/>
</dbReference>
<dbReference type="EMBL" id="ML977578">
    <property type="protein sequence ID" value="KAF2002315.1"/>
    <property type="molecule type" value="Genomic_DNA"/>
</dbReference>
<dbReference type="InterPro" id="IPR013087">
    <property type="entry name" value="Znf_C2H2_type"/>
</dbReference>
<dbReference type="GO" id="GO:0008270">
    <property type="term" value="F:zinc ion binding"/>
    <property type="evidence" value="ECO:0007669"/>
    <property type="project" value="UniProtKB-KW"/>
</dbReference>
<proteinExistence type="predicted"/>
<dbReference type="SMART" id="SM00355">
    <property type="entry name" value="ZnF_C2H2"/>
    <property type="match status" value="3"/>
</dbReference>
<gene>
    <name evidence="4" type="ORF">P154DRAFT_521127</name>
</gene>
<keyword evidence="1" id="KW-0479">Metal-binding</keyword>
<accession>A0A6A5WTB7</accession>
<keyword evidence="5" id="KW-1185">Reference proteome</keyword>
<feature type="region of interest" description="Disordered" evidence="2">
    <location>
        <begin position="455"/>
        <end position="502"/>
    </location>
</feature>
<evidence type="ECO:0000313" key="4">
    <source>
        <dbReference type="EMBL" id="KAF2002315.1"/>
    </source>
</evidence>
<evidence type="ECO:0000256" key="1">
    <source>
        <dbReference type="PROSITE-ProRule" id="PRU00042"/>
    </source>
</evidence>
<feature type="compositionally biased region" description="Low complexity" evidence="2">
    <location>
        <begin position="464"/>
        <end position="477"/>
    </location>
</feature>
<dbReference type="PROSITE" id="PS50157">
    <property type="entry name" value="ZINC_FINGER_C2H2_2"/>
    <property type="match status" value="1"/>
</dbReference>
<keyword evidence="1" id="KW-0862">Zinc</keyword>
<keyword evidence="1" id="KW-0863">Zinc-finger</keyword>
<dbReference type="PANTHER" id="PTHR35391">
    <property type="entry name" value="C2H2-TYPE DOMAIN-CONTAINING PROTEIN-RELATED"/>
    <property type="match status" value="1"/>
</dbReference>
<dbReference type="PANTHER" id="PTHR35391:SF3">
    <property type="entry name" value="FINGER DOMAIN PROTEIN, PUTATIVE (AFU_ORTHOLOGUE AFUA_8G04300)-RELATED"/>
    <property type="match status" value="1"/>
</dbReference>
<feature type="region of interest" description="Disordered" evidence="2">
    <location>
        <begin position="545"/>
        <end position="571"/>
    </location>
</feature>
<feature type="region of interest" description="Disordered" evidence="2">
    <location>
        <begin position="75"/>
        <end position="146"/>
    </location>
</feature>
<name>A0A6A5WTB7_9PLEO</name>
<sequence length="613" mass="69461">MDENVEIPDDSMQHVEALLSRHPPQLIQRMFQQVIDSRRNSIASSYNSSSSSSLRSRLSSRLSIASSFSTASNASSEIAPSIASSNSSRSRRRHHEPRSYPTGFDPTRPVPAVLTPCSETGSPLDTKMEPSFTPTEEDMSGISSPVTYQSSKDLSLSGESYMFCTYCAELKVLKTFKAKSDWKKHEMRMHETGEDWPCTVNGCSRIFDRQKDFLKHHQRYHSGRPLPSLTDIRIQLLPRRVFGCGFEKCKEVSIGWDERCDHVAKHMKNGSSMDQWKYSNVIRNLIRQEALHDAWKEMISCLNERLRESRSQISWCPDNTRVLRQKLQCCDLRPSREEVLVTALSLRSDILINLELPPGFVVPSRDSVPNVDQISREHRMQILIGTSNAPQTRARLQAVNTALLQACNISPDTVNFDASPFGETDITTDTDGRRISYMDLDPGDFLDLTQQEIPMPPALEPHTSHQSHQSQHSQQSHPSDSPTIHSPMDPEPVQNPAFTDPGKAPNPLGWCYPNYFDAPPSFEESPYYDRPSLGQMFSKPLRKIGLSRRESPHSRTPSQDGQNGEMQHDFSMPPPMQTMSMHHPQPHHYRGPEQVQVLHGLPHDQLHLFTSQS</sequence>
<reference evidence="4" key="1">
    <citation type="journal article" date="2020" name="Stud. Mycol.">
        <title>101 Dothideomycetes genomes: a test case for predicting lifestyles and emergence of pathogens.</title>
        <authorList>
            <person name="Haridas S."/>
            <person name="Albert R."/>
            <person name="Binder M."/>
            <person name="Bloem J."/>
            <person name="Labutti K."/>
            <person name="Salamov A."/>
            <person name="Andreopoulos B."/>
            <person name="Baker S."/>
            <person name="Barry K."/>
            <person name="Bills G."/>
            <person name="Bluhm B."/>
            <person name="Cannon C."/>
            <person name="Castanera R."/>
            <person name="Culley D."/>
            <person name="Daum C."/>
            <person name="Ezra D."/>
            <person name="Gonzalez J."/>
            <person name="Henrissat B."/>
            <person name="Kuo A."/>
            <person name="Liang C."/>
            <person name="Lipzen A."/>
            <person name="Lutzoni F."/>
            <person name="Magnuson J."/>
            <person name="Mondo S."/>
            <person name="Nolan M."/>
            <person name="Ohm R."/>
            <person name="Pangilinan J."/>
            <person name="Park H.-J."/>
            <person name="Ramirez L."/>
            <person name="Alfaro M."/>
            <person name="Sun H."/>
            <person name="Tritt A."/>
            <person name="Yoshinaga Y."/>
            <person name="Zwiers L.-H."/>
            <person name="Turgeon B."/>
            <person name="Goodwin S."/>
            <person name="Spatafora J."/>
            <person name="Crous P."/>
            <person name="Grigoriev I."/>
        </authorList>
    </citation>
    <scope>NUCLEOTIDE SEQUENCE</scope>
    <source>
        <strain evidence="4">CBS 123094</strain>
    </source>
</reference>
<protein>
    <recommendedName>
        <fullName evidence="3">C2H2-type domain-containing protein</fullName>
    </recommendedName>
</protein>
<evidence type="ECO:0000313" key="5">
    <source>
        <dbReference type="Proteomes" id="UP000799779"/>
    </source>
</evidence>
<evidence type="ECO:0000259" key="3">
    <source>
        <dbReference type="PROSITE" id="PS50157"/>
    </source>
</evidence>
<dbReference type="Gene3D" id="3.30.160.60">
    <property type="entry name" value="Classic Zinc Finger"/>
    <property type="match status" value="1"/>
</dbReference>
<dbReference type="PROSITE" id="PS00028">
    <property type="entry name" value="ZINC_FINGER_C2H2_1"/>
    <property type="match status" value="1"/>
</dbReference>
<dbReference type="OrthoDB" id="5032844at2759"/>
<feature type="domain" description="C2H2-type" evidence="3">
    <location>
        <begin position="196"/>
        <end position="226"/>
    </location>
</feature>
<organism evidence="4 5">
    <name type="scientific">Amniculicola lignicola CBS 123094</name>
    <dbReference type="NCBI Taxonomy" id="1392246"/>
    <lineage>
        <taxon>Eukaryota</taxon>
        <taxon>Fungi</taxon>
        <taxon>Dikarya</taxon>
        <taxon>Ascomycota</taxon>
        <taxon>Pezizomycotina</taxon>
        <taxon>Dothideomycetes</taxon>
        <taxon>Pleosporomycetidae</taxon>
        <taxon>Pleosporales</taxon>
        <taxon>Amniculicolaceae</taxon>
        <taxon>Amniculicola</taxon>
    </lineage>
</organism>
<evidence type="ECO:0000256" key="2">
    <source>
        <dbReference type="SAM" id="MobiDB-lite"/>
    </source>
</evidence>
<feature type="compositionally biased region" description="Low complexity" evidence="2">
    <location>
        <begin position="75"/>
        <end position="88"/>
    </location>
</feature>
<dbReference type="AlphaFoldDB" id="A0A6A5WTB7"/>